<evidence type="ECO:0000313" key="1">
    <source>
        <dbReference type="EMBL" id="RHK36358.1"/>
    </source>
</evidence>
<sequence length="101" mass="11653">MREIQRLDIYKESINKEIVPCIVIESDIYDSIVVPLLDSVNDVEDIYCSVETKTLGKKYAVMSKLVLIRTKRLTEEKFIERLPDVPVLAELAKCYDKLFVG</sequence>
<dbReference type="RefSeq" id="WP_118314946.1">
    <property type="nucleotide sequence ID" value="NZ_CAUEJX010000001.1"/>
</dbReference>
<evidence type="ECO:0000313" key="2">
    <source>
        <dbReference type="Proteomes" id="UP000283497"/>
    </source>
</evidence>
<organism evidence="1 2">
    <name type="scientific">Anaerobutyricum hallii</name>
    <dbReference type="NCBI Taxonomy" id="39488"/>
    <lineage>
        <taxon>Bacteria</taxon>
        <taxon>Bacillati</taxon>
        <taxon>Bacillota</taxon>
        <taxon>Clostridia</taxon>
        <taxon>Lachnospirales</taxon>
        <taxon>Lachnospiraceae</taxon>
        <taxon>Anaerobutyricum</taxon>
    </lineage>
</organism>
<comment type="caution">
    <text evidence="1">The sequence shown here is derived from an EMBL/GenBank/DDBJ whole genome shotgun (WGS) entry which is preliminary data.</text>
</comment>
<evidence type="ECO:0008006" key="3">
    <source>
        <dbReference type="Google" id="ProtNLM"/>
    </source>
</evidence>
<dbReference type="EMBL" id="QRNJ01000054">
    <property type="protein sequence ID" value="RHK36358.1"/>
    <property type="molecule type" value="Genomic_DNA"/>
</dbReference>
<dbReference type="Proteomes" id="UP000283497">
    <property type="component" value="Unassembled WGS sequence"/>
</dbReference>
<name>A0A415G4X5_9FIRM</name>
<proteinExistence type="predicted"/>
<protein>
    <recommendedName>
        <fullName evidence="3">Type II toxin-antitoxin system PemK/MazF family toxin</fullName>
    </recommendedName>
</protein>
<reference evidence="1 2" key="1">
    <citation type="submission" date="2018-08" db="EMBL/GenBank/DDBJ databases">
        <title>A genome reference for cultivated species of the human gut microbiota.</title>
        <authorList>
            <person name="Zou Y."/>
            <person name="Xue W."/>
            <person name="Luo G."/>
        </authorList>
    </citation>
    <scope>NUCLEOTIDE SEQUENCE [LARGE SCALE GENOMIC DNA]</scope>
    <source>
        <strain evidence="1 2">AF45-14BH</strain>
    </source>
</reference>
<dbReference type="AlphaFoldDB" id="A0A415G4X5"/>
<accession>A0A415G4X5</accession>
<gene>
    <name evidence="1" type="ORF">DW068_12505</name>
</gene>